<evidence type="ECO:0000313" key="23">
    <source>
        <dbReference type="Proteomes" id="UP000222542"/>
    </source>
</evidence>
<evidence type="ECO:0000256" key="10">
    <source>
        <dbReference type="ARBA" id="ARBA00022840"/>
    </source>
</evidence>
<dbReference type="InterPro" id="IPR001480">
    <property type="entry name" value="Bulb-type_lectin_dom"/>
</dbReference>
<dbReference type="PANTHER" id="PTHR47976:SF108">
    <property type="entry name" value="G-TYPE LECTIN S-RECEPTOR-LIKE SERINE_THREONINE-PROTEIN KINASE LECRK1"/>
    <property type="match status" value="1"/>
</dbReference>
<reference evidence="22 23" key="2">
    <citation type="journal article" date="2017" name="Genome Biol.">
        <title>New reference genome sequences of hot pepper reveal the massive evolution of plant disease-resistance genes by retroduplication.</title>
        <authorList>
            <person name="Kim S."/>
            <person name="Park J."/>
            <person name="Yeom S.I."/>
            <person name="Kim Y.M."/>
            <person name="Seo E."/>
            <person name="Kim K.T."/>
            <person name="Kim M.S."/>
            <person name="Lee J.M."/>
            <person name="Cheong K."/>
            <person name="Shin H.S."/>
            <person name="Kim S.B."/>
            <person name="Han K."/>
            <person name="Lee J."/>
            <person name="Park M."/>
            <person name="Lee H.A."/>
            <person name="Lee H.Y."/>
            <person name="Lee Y."/>
            <person name="Oh S."/>
            <person name="Lee J.H."/>
            <person name="Choi E."/>
            <person name="Choi E."/>
            <person name="Lee S.E."/>
            <person name="Jeon J."/>
            <person name="Kim H."/>
            <person name="Choi G."/>
            <person name="Song H."/>
            <person name="Lee J."/>
            <person name="Lee S.C."/>
            <person name="Kwon J.K."/>
            <person name="Lee H.Y."/>
            <person name="Koo N."/>
            <person name="Hong Y."/>
            <person name="Kim R.W."/>
            <person name="Kang W.H."/>
            <person name="Huh J.H."/>
            <person name="Kang B.C."/>
            <person name="Yang T.J."/>
            <person name="Lee Y.H."/>
            <person name="Bennetzen J.L."/>
            <person name="Choi D."/>
        </authorList>
    </citation>
    <scope>NUCLEOTIDE SEQUENCE [LARGE SCALE GENOMIC DNA]</scope>
    <source>
        <strain evidence="23">cv. CM334</strain>
    </source>
</reference>
<dbReference type="GO" id="GO:0030246">
    <property type="term" value="F:carbohydrate binding"/>
    <property type="evidence" value="ECO:0007669"/>
    <property type="project" value="UniProtKB-KW"/>
</dbReference>
<evidence type="ECO:0000256" key="5">
    <source>
        <dbReference type="ARBA" id="ARBA00022692"/>
    </source>
</evidence>
<dbReference type="Pfam" id="PF01453">
    <property type="entry name" value="B_lectin"/>
    <property type="match status" value="1"/>
</dbReference>
<evidence type="ECO:0000256" key="18">
    <source>
        <dbReference type="PIRNR" id="PIRNR000641"/>
    </source>
</evidence>
<comment type="subcellular location">
    <subcellularLocation>
        <location evidence="1">Membrane</location>
        <topology evidence="1">Single-pass type I membrane protein</topology>
    </subcellularLocation>
</comment>
<evidence type="ECO:0000256" key="11">
    <source>
        <dbReference type="ARBA" id="ARBA00022989"/>
    </source>
</evidence>
<dbReference type="Gramene" id="PHT73495">
    <property type="protein sequence ID" value="PHT73495"/>
    <property type="gene ID" value="T459_24280"/>
</dbReference>
<sequence>MERKPRFKMKMLDKTCVNILRAVLSGLFLSGRLNEINSTSEYCIFPPLYYSDKCLRRFLNILAYPLLSMRNIILATVLPAAFLCTLEWTSFHNMFHSHVYHQNSICLNMLPLSTIAQSYKNVSLGSTLTTSDVTKFWPSPSGDFAFGFQRIRNGSSGFLLAIWFNKLEGKTIVWSANRNNIASEGSKVELSIDGRLVLTDPNGQEIWARDTASAGPVYGAMLDTGNFVLATSSSGILWQSFDEPTDTILPGQVLNQRSRFVSSFSRTNASSGRFELFLDGDLALYTIKYPIVYWSTTTGGSGNQVSFNQSGIYLHAANGTLLTLISSSNETNSTSSQFYQRAILESDGVFRHYAYPKRSSKRQGVACGFNSLCSMGTDRRPRCDCPIKYILNDPKDKLGSCSRNFPEQVCKDESRGVEVFTMHEMLHTNWIGSDYEYYGDVTEDWCKQNCLSDCYCVAAVHHPRKECWKKRNPLLNGRTDPTEVSKTLLKITKDNSIVGPTTTTTTTTATPRSQAGEKRKNQSSLIISVSVLLGSLVFVLILLALLYVIKFKGKYPKKLSAYQAVPGVNIRSFSYNELEEATNGFEEQLGTGAFSTGYKAVLNDDDGKIVAVMKLHKTVTEGEQGFLAEVNSIRRTNHKNLVQLLGFCNEGQHRLLVYEHMETGSLADLLFKDSRLSWSQRVQVAIDTAKGLCYLHEECSTQIIHCDIMPQNVLLDEGLTAKIADYGIAKLLRKDQTRTTTKIRGTRGYVAPEWFRNMPITVKVDVYSFGILLLELICCRKSYKQDVANENEMILAEWACDCYRRKELHLLAGDDEEAVEDIEMFKKLLMVAIWCIQENPALRPSMKKVMLTLEGSVEVSIPPDPFSFICSV</sequence>
<dbReference type="CDD" id="cd00028">
    <property type="entry name" value="B_lectin"/>
    <property type="match status" value="1"/>
</dbReference>
<evidence type="ECO:0000259" key="20">
    <source>
        <dbReference type="PROSITE" id="PS50011"/>
    </source>
</evidence>
<evidence type="ECO:0000256" key="17">
    <source>
        <dbReference type="ARBA" id="ARBA00048679"/>
    </source>
</evidence>
<feature type="domain" description="Protein kinase" evidence="20">
    <location>
        <begin position="583"/>
        <end position="867"/>
    </location>
</feature>
<gene>
    <name evidence="22" type="ORF">T459_24280</name>
</gene>
<evidence type="ECO:0000256" key="4">
    <source>
        <dbReference type="ARBA" id="ARBA00022679"/>
    </source>
</evidence>
<dbReference type="InterPro" id="IPR051343">
    <property type="entry name" value="G-type_lectin_kinases/EP1-like"/>
</dbReference>
<dbReference type="Gene3D" id="2.90.10.10">
    <property type="entry name" value="Bulb-type lectin domain"/>
    <property type="match status" value="1"/>
</dbReference>
<evidence type="ECO:0000256" key="12">
    <source>
        <dbReference type="ARBA" id="ARBA00023136"/>
    </source>
</evidence>
<evidence type="ECO:0000256" key="14">
    <source>
        <dbReference type="ARBA" id="ARBA00023170"/>
    </source>
</evidence>
<dbReference type="AlphaFoldDB" id="A0A2G2YV36"/>
<keyword evidence="23" id="KW-1185">Reference proteome</keyword>
<keyword evidence="5 19" id="KW-0812">Transmembrane</keyword>
<keyword evidence="7" id="KW-0430">Lectin</keyword>
<dbReference type="FunFam" id="3.30.200.20:FF:000059">
    <property type="entry name" value="S-receptor-like serine/threonine-protein kinase"/>
    <property type="match status" value="1"/>
</dbReference>
<dbReference type="PROSITE" id="PS50927">
    <property type="entry name" value="BULB_LECTIN"/>
    <property type="match status" value="1"/>
</dbReference>
<keyword evidence="2 18" id="KW-0723">Serine/threonine-protein kinase</keyword>
<reference evidence="22 23" key="1">
    <citation type="journal article" date="2014" name="Nat. Genet.">
        <title>Genome sequence of the hot pepper provides insights into the evolution of pungency in Capsicum species.</title>
        <authorList>
            <person name="Kim S."/>
            <person name="Park M."/>
            <person name="Yeom S.I."/>
            <person name="Kim Y.M."/>
            <person name="Lee J.M."/>
            <person name="Lee H.A."/>
            <person name="Seo E."/>
            <person name="Choi J."/>
            <person name="Cheong K."/>
            <person name="Kim K.T."/>
            <person name="Jung K."/>
            <person name="Lee G.W."/>
            <person name="Oh S.K."/>
            <person name="Bae C."/>
            <person name="Kim S.B."/>
            <person name="Lee H.Y."/>
            <person name="Kim S.Y."/>
            <person name="Kim M.S."/>
            <person name="Kang B.C."/>
            <person name="Jo Y.D."/>
            <person name="Yang H.B."/>
            <person name="Jeong H.J."/>
            <person name="Kang W.H."/>
            <person name="Kwon J.K."/>
            <person name="Shin C."/>
            <person name="Lim J.Y."/>
            <person name="Park J.H."/>
            <person name="Huh J.H."/>
            <person name="Kim J.S."/>
            <person name="Kim B.D."/>
            <person name="Cohen O."/>
            <person name="Paran I."/>
            <person name="Suh M.C."/>
            <person name="Lee S.B."/>
            <person name="Kim Y.K."/>
            <person name="Shin Y."/>
            <person name="Noh S.J."/>
            <person name="Park J."/>
            <person name="Seo Y.S."/>
            <person name="Kwon S.Y."/>
            <person name="Kim H.A."/>
            <person name="Park J.M."/>
            <person name="Kim H.J."/>
            <person name="Choi S.B."/>
            <person name="Bosland P.W."/>
            <person name="Reeves G."/>
            <person name="Jo S.H."/>
            <person name="Lee B.W."/>
            <person name="Cho H.T."/>
            <person name="Choi H.S."/>
            <person name="Lee M.S."/>
            <person name="Yu Y."/>
            <person name="Do Choi Y."/>
            <person name="Park B.S."/>
            <person name="van Deynze A."/>
            <person name="Ashrafi H."/>
            <person name="Hill T."/>
            <person name="Kim W.T."/>
            <person name="Pai H.S."/>
            <person name="Ahn H.K."/>
            <person name="Yeam I."/>
            <person name="Giovannoni J.J."/>
            <person name="Rose J.K."/>
            <person name="Sorensen I."/>
            <person name="Lee S.J."/>
            <person name="Kim R.W."/>
            <person name="Choi I.Y."/>
            <person name="Choi B.S."/>
            <person name="Lim J.S."/>
            <person name="Lee Y.H."/>
            <person name="Choi D."/>
        </authorList>
    </citation>
    <scope>NUCLEOTIDE SEQUENCE [LARGE SCALE GENOMIC DNA]</scope>
    <source>
        <strain evidence="23">cv. CM334</strain>
    </source>
</reference>
<evidence type="ECO:0000256" key="19">
    <source>
        <dbReference type="SAM" id="Phobius"/>
    </source>
</evidence>
<dbReference type="InterPro" id="IPR024171">
    <property type="entry name" value="SRK-like_kinase"/>
</dbReference>
<evidence type="ECO:0000256" key="3">
    <source>
        <dbReference type="ARBA" id="ARBA00022536"/>
    </source>
</evidence>
<dbReference type="InterPro" id="IPR036426">
    <property type="entry name" value="Bulb-type_lectin_dom_sf"/>
</dbReference>
<feature type="transmembrane region" description="Helical" evidence="19">
    <location>
        <begin position="525"/>
        <end position="549"/>
    </location>
</feature>
<dbReference type="GO" id="GO:0004672">
    <property type="term" value="F:protein kinase activity"/>
    <property type="evidence" value="ECO:0000318"/>
    <property type="project" value="GO_Central"/>
</dbReference>
<organism evidence="22 23">
    <name type="scientific">Capsicum annuum</name>
    <name type="common">Capsicum pepper</name>
    <dbReference type="NCBI Taxonomy" id="4072"/>
    <lineage>
        <taxon>Eukaryota</taxon>
        <taxon>Viridiplantae</taxon>
        <taxon>Streptophyta</taxon>
        <taxon>Embryophyta</taxon>
        <taxon>Tracheophyta</taxon>
        <taxon>Spermatophyta</taxon>
        <taxon>Magnoliopsida</taxon>
        <taxon>eudicotyledons</taxon>
        <taxon>Gunneridae</taxon>
        <taxon>Pentapetalae</taxon>
        <taxon>asterids</taxon>
        <taxon>lamiids</taxon>
        <taxon>Solanales</taxon>
        <taxon>Solanaceae</taxon>
        <taxon>Solanoideae</taxon>
        <taxon>Capsiceae</taxon>
        <taxon>Capsicum</taxon>
    </lineage>
</organism>
<dbReference type="EMBL" id="AYRZ02000009">
    <property type="protein sequence ID" value="PHT73495.1"/>
    <property type="molecule type" value="Genomic_DNA"/>
</dbReference>
<dbReference type="Gene3D" id="1.10.510.10">
    <property type="entry name" value="Transferase(Phosphotransferase) domain 1"/>
    <property type="match status" value="1"/>
</dbReference>
<comment type="caution">
    <text evidence="22">The sequence shown here is derived from an EMBL/GenBank/DDBJ whole genome shotgun (WGS) entry which is preliminary data.</text>
</comment>
<comment type="similarity">
    <text evidence="18">Belongs to the protein kinase superfamily. Ser/Thr protein kinase family.</text>
</comment>
<dbReference type="SUPFAM" id="SSF56112">
    <property type="entry name" value="Protein kinase-like (PK-like)"/>
    <property type="match status" value="1"/>
</dbReference>
<name>A0A2G2YV36_CAPAN</name>
<evidence type="ECO:0000256" key="1">
    <source>
        <dbReference type="ARBA" id="ARBA00004479"/>
    </source>
</evidence>
<dbReference type="Gene3D" id="2.90.10.30">
    <property type="match status" value="1"/>
</dbReference>
<dbReference type="GO" id="GO:0106310">
    <property type="term" value="F:protein serine kinase activity"/>
    <property type="evidence" value="ECO:0007669"/>
    <property type="project" value="RHEA"/>
</dbReference>
<evidence type="ECO:0000256" key="6">
    <source>
        <dbReference type="ARBA" id="ARBA00022729"/>
    </source>
</evidence>
<keyword evidence="9 18" id="KW-0418">Kinase</keyword>
<evidence type="ECO:0000256" key="15">
    <source>
        <dbReference type="ARBA" id="ARBA00023180"/>
    </source>
</evidence>
<evidence type="ECO:0000259" key="21">
    <source>
        <dbReference type="PROSITE" id="PS50927"/>
    </source>
</evidence>
<keyword evidence="10 18" id="KW-0067">ATP-binding</keyword>
<keyword evidence="11 19" id="KW-1133">Transmembrane helix</keyword>
<dbReference type="Pfam" id="PF00069">
    <property type="entry name" value="Pkinase"/>
    <property type="match status" value="1"/>
</dbReference>
<evidence type="ECO:0000256" key="7">
    <source>
        <dbReference type="ARBA" id="ARBA00022734"/>
    </source>
</evidence>
<dbReference type="PIRSF" id="PIRSF000641">
    <property type="entry name" value="SRK"/>
    <property type="match status" value="1"/>
</dbReference>
<comment type="catalytic activity">
    <reaction evidence="17 18">
        <text>L-seryl-[protein] + ATP = O-phospho-L-seryl-[protein] + ADP + H(+)</text>
        <dbReference type="Rhea" id="RHEA:17989"/>
        <dbReference type="Rhea" id="RHEA-COMP:9863"/>
        <dbReference type="Rhea" id="RHEA-COMP:11604"/>
        <dbReference type="ChEBI" id="CHEBI:15378"/>
        <dbReference type="ChEBI" id="CHEBI:29999"/>
        <dbReference type="ChEBI" id="CHEBI:30616"/>
        <dbReference type="ChEBI" id="CHEBI:83421"/>
        <dbReference type="ChEBI" id="CHEBI:456216"/>
        <dbReference type="EC" id="2.7.11.1"/>
    </reaction>
</comment>
<evidence type="ECO:0000256" key="13">
    <source>
        <dbReference type="ARBA" id="ARBA00023157"/>
    </source>
</evidence>
<keyword evidence="4 18" id="KW-0808">Transferase</keyword>
<keyword evidence="8 18" id="KW-0547">Nucleotide-binding</keyword>
<dbReference type="SMART" id="SM00108">
    <property type="entry name" value="B_lectin"/>
    <property type="match status" value="1"/>
</dbReference>
<dbReference type="OMA" id="PEICKIA"/>
<keyword evidence="15" id="KW-0325">Glycoprotein</keyword>
<keyword evidence="12 19" id="KW-0472">Membrane</keyword>
<dbReference type="GO" id="GO:0005524">
    <property type="term" value="F:ATP binding"/>
    <property type="evidence" value="ECO:0007669"/>
    <property type="project" value="UniProtKB-KW"/>
</dbReference>
<dbReference type="PROSITE" id="PS50011">
    <property type="entry name" value="PROTEIN_KINASE_DOM"/>
    <property type="match status" value="1"/>
</dbReference>
<evidence type="ECO:0000256" key="16">
    <source>
        <dbReference type="ARBA" id="ARBA00047899"/>
    </source>
</evidence>
<evidence type="ECO:0000256" key="8">
    <source>
        <dbReference type="ARBA" id="ARBA00022741"/>
    </source>
</evidence>
<dbReference type="FunFam" id="1.10.510.10:FF:000237">
    <property type="entry name" value="G-type lectin S-receptor-like serine/threonine-protein kinase"/>
    <property type="match status" value="1"/>
</dbReference>
<keyword evidence="3" id="KW-0245">EGF-like domain</keyword>
<dbReference type="PANTHER" id="PTHR47976">
    <property type="entry name" value="G-TYPE LECTIN S-RECEPTOR-LIKE SERINE/THREONINE-PROTEIN KINASE SD2-5"/>
    <property type="match status" value="1"/>
</dbReference>
<keyword evidence="14" id="KW-0675">Receptor</keyword>
<evidence type="ECO:0000256" key="2">
    <source>
        <dbReference type="ARBA" id="ARBA00022527"/>
    </source>
</evidence>
<dbReference type="Proteomes" id="UP000222542">
    <property type="component" value="Unassembled WGS sequence"/>
</dbReference>
<dbReference type="GO" id="GO:0016020">
    <property type="term" value="C:membrane"/>
    <property type="evidence" value="ECO:0007669"/>
    <property type="project" value="UniProtKB-SubCell"/>
</dbReference>
<dbReference type="InterPro" id="IPR011009">
    <property type="entry name" value="Kinase-like_dom_sf"/>
</dbReference>
<accession>A0A2G2YV36</accession>
<feature type="domain" description="Bulb-type lectin" evidence="21">
    <location>
        <begin position="113"/>
        <end position="242"/>
    </location>
</feature>
<dbReference type="EC" id="2.7.11.1" evidence="18"/>
<keyword evidence="6" id="KW-0732">Signal</keyword>
<dbReference type="GO" id="GO:0004674">
    <property type="term" value="F:protein serine/threonine kinase activity"/>
    <property type="evidence" value="ECO:0007669"/>
    <property type="project" value="UniProtKB-KW"/>
</dbReference>
<dbReference type="SUPFAM" id="SSF51110">
    <property type="entry name" value="alpha-D-mannose-specific plant lectins"/>
    <property type="match status" value="1"/>
</dbReference>
<evidence type="ECO:0000256" key="9">
    <source>
        <dbReference type="ARBA" id="ARBA00022777"/>
    </source>
</evidence>
<proteinExistence type="inferred from homology"/>
<evidence type="ECO:0000313" key="22">
    <source>
        <dbReference type="EMBL" id="PHT73495.1"/>
    </source>
</evidence>
<keyword evidence="13" id="KW-1015">Disulfide bond</keyword>
<protein>
    <recommendedName>
        <fullName evidence="18">Receptor-like serine/threonine-protein kinase</fullName>
        <ecNumber evidence="18">2.7.11.1</ecNumber>
    </recommendedName>
</protein>
<dbReference type="FunFam" id="2.90.10.10:FF:000013">
    <property type="entry name" value="G-type lectin S-receptor-like serine/threonine-protein kinase LECRK1"/>
    <property type="match status" value="1"/>
</dbReference>
<dbReference type="Gene3D" id="3.30.200.20">
    <property type="entry name" value="Phosphorylase Kinase, domain 1"/>
    <property type="match status" value="1"/>
</dbReference>
<comment type="catalytic activity">
    <reaction evidence="16 18">
        <text>L-threonyl-[protein] + ATP = O-phospho-L-threonyl-[protein] + ADP + H(+)</text>
        <dbReference type="Rhea" id="RHEA:46608"/>
        <dbReference type="Rhea" id="RHEA-COMP:11060"/>
        <dbReference type="Rhea" id="RHEA-COMP:11605"/>
        <dbReference type="ChEBI" id="CHEBI:15378"/>
        <dbReference type="ChEBI" id="CHEBI:30013"/>
        <dbReference type="ChEBI" id="CHEBI:30616"/>
        <dbReference type="ChEBI" id="CHEBI:61977"/>
        <dbReference type="ChEBI" id="CHEBI:456216"/>
        <dbReference type="EC" id="2.7.11.1"/>
    </reaction>
</comment>
<dbReference type="InterPro" id="IPR000719">
    <property type="entry name" value="Prot_kinase_dom"/>
</dbReference>